<dbReference type="PANTHER" id="PTHR23097">
    <property type="entry name" value="TUMOR NECROSIS FACTOR RECEPTOR SUPERFAMILY MEMBER"/>
    <property type="match status" value="1"/>
</dbReference>
<keyword evidence="5" id="KW-0677">Repeat</keyword>
<keyword evidence="9" id="KW-0675">Receptor</keyword>
<keyword evidence="7" id="KW-0325">Glycoprotein</keyword>
<feature type="domain" description="TNFR-Cys" evidence="8">
    <location>
        <begin position="103"/>
        <end position="144"/>
    </location>
</feature>
<dbReference type="PANTHER" id="PTHR23097:SF181">
    <property type="entry name" value="CASPASE-8-LIKE"/>
    <property type="match status" value="1"/>
</dbReference>
<keyword evidence="4" id="KW-0732">Signal</keyword>
<dbReference type="KEGG" id="vg:65103257"/>
<organism evidence="9 10">
    <name type="scientific">Lymphocystis disease virus 4</name>
    <dbReference type="NCBI Taxonomy" id="2704413"/>
    <lineage>
        <taxon>Viruses</taxon>
        <taxon>Varidnaviria</taxon>
        <taxon>Bamfordvirae</taxon>
        <taxon>Nucleocytoviricota</taxon>
        <taxon>Megaviricetes</taxon>
        <taxon>Pimascovirales</taxon>
        <taxon>Pimascovirales incertae sedis</taxon>
        <taxon>Iridoviridae</taxon>
        <taxon>Alphairidovirinae</taxon>
        <taxon>Lymphocystivirus</taxon>
        <taxon>Lymphocystivirus micropogonias1</taxon>
    </lineage>
</organism>
<reference evidence="9" key="1">
    <citation type="journal article" date="2020" name="Arch. Virol.">
        <title>Complete genome sequence and analysis of a novel lymphocystivirus detected in whitemouth croaker (Micropogonias furnieri): lymphocystis disease virus 4.</title>
        <authorList>
            <person name="Doszpoly A."/>
            <person name="Kajan G.L."/>
            <person name="Puentes R."/>
            <person name="Perretta A."/>
        </authorList>
    </citation>
    <scope>NUCLEOTIDE SEQUENCE</scope>
    <source>
        <strain evidence="9">LCDV-WC</strain>
    </source>
</reference>
<protein>
    <submittedName>
        <fullName evidence="9">Tumor necrosis factor receptor-like protein</fullName>
    </submittedName>
</protein>
<keyword evidence="3" id="KW-0053">Apoptosis</keyword>
<dbReference type="SMART" id="SM00208">
    <property type="entry name" value="TNFR"/>
    <property type="match status" value="4"/>
</dbReference>
<evidence type="ECO:0000256" key="6">
    <source>
        <dbReference type="ARBA" id="ARBA00023157"/>
    </source>
</evidence>
<evidence type="ECO:0000313" key="9">
    <source>
        <dbReference type="EMBL" id="QHR78476.1"/>
    </source>
</evidence>
<sequence length="328" mass="37591">MNIYQIILITIFSLNICLAADMYEHEYIDPQGKIQMLNCTFCPAGTKLVSYCTPQSKSICEPCQPGTYSEYQNYAPNCRSCRKCKHPQEMINSCTLTNNTVCQCKEGYYKKTYSYGEQCLRCTKCNPPEEITVNNCTQEQNTICECAPGYIKKNGKCTACKVCYLGEGVVNICTNEKDTICTMCGDGTFSDTISSVDKCKPYTTYGNISKNQREINLDVQYNDIILINCTDNSTEFDPSLYLDGFTQRFIIFNHYELTQLQRLARSLFNLTRMAVEDQPLWQLEQKFKYTPELTNHMCYVDLEGSSKLLVNYYGMIQEACLINPLFYN</sequence>
<keyword evidence="10" id="KW-1185">Reference proteome</keyword>
<feature type="domain" description="TNFR-Cys" evidence="8">
    <location>
        <begin position="62"/>
        <end position="102"/>
    </location>
</feature>
<evidence type="ECO:0000256" key="5">
    <source>
        <dbReference type="ARBA" id="ARBA00022737"/>
    </source>
</evidence>
<dbReference type="GeneID" id="65103257"/>
<evidence type="ECO:0000313" key="10">
    <source>
        <dbReference type="Proteomes" id="UP000678193"/>
    </source>
</evidence>
<comment type="subcellular location">
    <subcellularLocation>
        <location evidence="1">Secreted</location>
    </subcellularLocation>
</comment>
<dbReference type="InterPro" id="IPR052459">
    <property type="entry name" value="TNFRSF_decoy_receptor"/>
</dbReference>
<dbReference type="InterPro" id="IPR001368">
    <property type="entry name" value="TNFR/NGFR_Cys_rich_reg"/>
</dbReference>
<accession>A0A6B9XHI3</accession>
<evidence type="ECO:0000256" key="7">
    <source>
        <dbReference type="ARBA" id="ARBA00023180"/>
    </source>
</evidence>
<dbReference type="Pfam" id="PF00020">
    <property type="entry name" value="TNFR_c6"/>
    <property type="match status" value="3"/>
</dbReference>
<evidence type="ECO:0000256" key="3">
    <source>
        <dbReference type="ARBA" id="ARBA00022703"/>
    </source>
</evidence>
<dbReference type="PROSITE" id="PS00652">
    <property type="entry name" value="TNFR_NGFR_1"/>
    <property type="match status" value="1"/>
</dbReference>
<dbReference type="Proteomes" id="UP000678193">
    <property type="component" value="Segment"/>
</dbReference>
<evidence type="ECO:0000256" key="2">
    <source>
        <dbReference type="ARBA" id="ARBA00022525"/>
    </source>
</evidence>
<dbReference type="RefSeq" id="YP_010087924.1">
    <property type="nucleotide sequence ID" value="NC_055603.1"/>
</dbReference>
<evidence type="ECO:0000259" key="8">
    <source>
        <dbReference type="PROSITE" id="PS50050"/>
    </source>
</evidence>
<dbReference type="PROSITE" id="PS50050">
    <property type="entry name" value="TNFR_NGFR_2"/>
    <property type="match status" value="3"/>
</dbReference>
<feature type="domain" description="TNFR-Cys" evidence="8">
    <location>
        <begin position="145"/>
        <end position="181"/>
    </location>
</feature>
<dbReference type="GO" id="GO:0005576">
    <property type="term" value="C:extracellular region"/>
    <property type="evidence" value="ECO:0007669"/>
    <property type="project" value="UniProtKB-SubCell"/>
</dbReference>
<keyword evidence="6" id="KW-1015">Disulfide bond</keyword>
<keyword evidence="2" id="KW-0964">Secreted</keyword>
<dbReference type="SUPFAM" id="SSF57586">
    <property type="entry name" value="TNF receptor-like"/>
    <property type="match status" value="3"/>
</dbReference>
<name>A0A6B9XHI3_9VIRU</name>
<proteinExistence type="predicted"/>
<dbReference type="EMBL" id="MN803438">
    <property type="protein sequence ID" value="QHR78476.1"/>
    <property type="molecule type" value="Genomic_DNA"/>
</dbReference>
<dbReference type="Gene3D" id="2.10.50.10">
    <property type="entry name" value="Tumor Necrosis Factor Receptor, subunit A, domain 2"/>
    <property type="match status" value="4"/>
</dbReference>
<evidence type="ECO:0000256" key="4">
    <source>
        <dbReference type="ARBA" id="ARBA00022729"/>
    </source>
</evidence>
<evidence type="ECO:0000256" key="1">
    <source>
        <dbReference type="ARBA" id="ARBA00004613"/>
    </source>
</evidence>